<keyword evidence="4 6" id="KW-1133">Transmembrane helix</keyword>
<accession>A0A1Y6E8L2</accession>
<reference evidence="8" key="1">
    <citation type="submission" date="2017-04" db="EMBL/GenBank/DDBJ databases">
        <authorList>
            <person name="Varghese N."/>
            <person name="Submissions S."/>
        </authorList>
    </citation>
    <scope>NUCLEOTIDE SEQUENCE [LARGE SCALE GENOMIC DNA]</scope>
</reference>
<dbReference type="PANTHER" id="PTHR10057">
    <property type="entry name" value="PERIPHERAL-TYPE BENZODIAZEPINE RECEPTOR"/>
    <property type="match status" value="1"/>
</dbReference>
<evidence type="ECO:0000256" key="3">
    <source>
        <dbReference type="ARBA" id="ARBA00022692"/>
    </source>
</evidence>
<dbReference type="PIRSF" id="PIRSF005859">
    <property type="entry name" value="PBR"/>
    <property type="match status" value="1"/>
</dbReference>
<dbReference type="GO" id="GO:0033013">
    <property type="term" value="P:tetrapyrrole metabolic process"/>
    <property type="evidence" value="ECO:0007669"/>
    <property type="project" value="UniProtKB-ARBA"/>
</dbReference>
<evidence type="ECO:0000256" key="6">
    <source>
        <dbReference type="SAM" id="Phobius"/>
    </source>
</evidence>
<protein>
    <submittedName>
        <fullName evidence="7">TspO and MBR related proteins</fullName>
    </submittedName>
</protein>
<dbReference type="EMBL" id="FXWG01000001">
    <property type="protein sequence ID" value="SMQ58946.1"/>
    <property type="molecule type" value="Genomic_DNA"/>
</dbReference>
<evidence type="ECO:0000256" key="2">
    <source>
        <dbReference type="ARBA" id="ARBA00007524"/>
    </source>
</evidence>
<dbReference type="CDD" id="cd15904">
    <property type="entry name" value="TSPO_MBR"/>
    <property type="match status" value="1"/>
</dbReference>
<keyword evidence="5 6" id="KW-0472">Membrane</keyword>
<dbReference type="RefSeq" id="WP_086436199.1">
    <property type="nucleotide sequence ID" value="NZ_FXWG01000001.1"/>
</dbReference>
<dbReference type="AlphaFoldDB" id="A0A1Y6E8L2"/>
<name>A0A1Y6E8L2_9SPHN</name>
<evidence type="ECO:0000256" key="5">
    <source>
        <dbReference type="ARBA" id="ARBA00023136"/>
    </source>
</evidence>
<evidence type="ECO:0000313" key="7">
    <source>
        <dbReference type="EMBL" id="SMQ58946.1"/>
    </source>
</evidence>
<dbReference type="GO" id="GO:0016020">
    <property type="term" value="C:membrane"/>
    <property type="evidence" value="ECO:0007669"/>
    <property type="project" value="UniProtKB-SubCell"/>
</dbReference>
<feature type="transmembrane region" description="Helical" evidence="6">
    <location>
        <begin position="141"/>
        <end position="159"/>
    </location>
</feature>
<dbReference type="OrthoDB" id="9795496at2"/>
<feature type="transmembrane region" description="Helical" evidence="6">
    <location>
        <begin position="56"/>
        <end position="80"/>
    </location>
</feature>
<keyword evidence="3 6" id="KW-0812">Transmembrane</keyword>
<comment type="similarity">
    <text evidence="2">Belongs to the TspO/BZRP family.</text>
</comment>
<dbReference type="InterPro" id="IPR038330">
    <property type="entry name" value="TspO/MBR-related_sf"/>
</dbReference>
<dbReference type="Pfam" id="PF03073">
    <property type="entry name" value="TspO_MBR"/>
    <property type="match status" value="1"/>
</dbReference>
<dbReference type="Proteomes" id="UP000194420">
    <property type="component" value="Unassembled WGS sequence"/>
</dbReference>
<evidence type="ECO:0000256" key="1">
    <source>
        <dbReference type="ARBA" id="ARBA00004141"/>
    </source>
</evidence>
<proteinExistence type="inferred from homology"/>
<dbReference type="FunFam" id="1.20.1260.100:FF:000001">
    <property type="entry name" value="translocator protein 2"/>
    <property type="match status" value="1"/>
</dbReference>
<feature type="transmembrane region" description="Helical" evidence="6">
    <location>
        <begin position="14"/>
        <end position="36"/>
    </location>
</feature>
<sequence length="182" mass="20146">MTVIASRGQLRASFIRWSLFTVPLIVLLGFVAGRLGSANTFWFQSLVKPAIFPPPVTFGIVWTILYIMIGFALALICSAWGARGRGLAIGIFVIHFLLNLAWSPVFFGTQNISGGLIVIALVDVTLLAVIWAFWRVRRSAGLLLLPYLAWALFATVLNYEFMRMNPDGGHGARTEASQRFEI</sequence>
<gene>
    <name evidence="7" type="ORF">SAMN06297468_0216</name>
</gene>
<dbReference type="PANTHER" id="PTHR10057:SF0">
    <property type="entry name" value="TRANSLOCATOR PROTEIN"/>
    <property type="match status" value="1"/>
</dbReference>
<dbReference type="InterPro" id="IPR004307">
    <property type="entry name" value="TspO_MBR"/>
</dbReference>
<keyword evidence="8" id="KW-1185">Reference proteome</keyword>
<organism evidence="7 8">
    <name type="scientific">Altererythrobacter xiamenensis</name>
    <dbReference type="NCBI Taxonomy" id="1316679"/>
    <lineage>
        <taxon>Bacteria</taxon>
        <taxon>Pseudomonadati</taxon>
        <taxon>Pseudomonadota</taxon>
        <taxon>Alphaproteobacteria</taxon>
        <taxon>Sphingomonadales</taxon>
        <taxon>Erythrobacteraceae</taxon>
        <taxon>Altererythrobacter</taxon>
    </lineage>
</organism>
<dbReference type="Gene3D" id="1.20.1260.100">
    <property type="entry name" value="TspO/MBR protein"/>
    <property type="match status" value="1"/>
</dbReference>
<evidence type="ECO:0000313" key="8">
    <source>
        <dbReference type="Proteomes" id="UP000194420"/>
    </source>
</evidence>
<comment type="subcellular location">
    <subcellularLocation>
        <location evidence="1">Membrane</location>
        <topology evidence="1">Multi-pass membrane protein</topology>
    </subcellularLocation>
</comment>
<evidence type="ECO:0000256" key="4">
    <source>
        <dbReference type="ARBA" id="ARBA00022989"/>
    </source>
</evidence>
<feature type="transmembrane region" description="Helical" evidence="6">
    <location>
        <begin position="87"/>
        <end position="106"/>
    </location>
</feature>
<feature type="transmembrane region" description="Helical" evidence="6">
    <location>
        <begin position="112"/>
        <end position="134"/>
    </location>
</feature>